<protein>
    <submittedName>
        <fullName evidence="1">Uncharacterized protein</fullName>
    </submittedName>
</protein>
<keyword evidence="2" id="KW-1185">Reference proteome</keyword>
<gene>
    <name evidence="1" type="ORF">AVEN_175080_1</name>
</gene>
<dbReference type="Proteomes" id="UP000499080">
    <property type="component" value="Unassembled WGS sequence"/>
</dbReference>
<dbReference type="EMBL" id="BGPR01018422">
    <property type="protein sequence ID" value="GBN79111.1"/>
    <property type="molecule type" value="Genomic_DNA"/>
</dbReference>
<evidence type="ECO:0000313" key="1">
    <source>
        <dbReference type="EMBL" id="GBN79111.1"/>
    </source>
</evidence>
<accession>A0A4Y2RTR9</accession>
<dbReference type="AlphaFoldDB" id="A0A4Y2RTR9"/>
<comment type="caution">
    <text evidence="1">The sequence shown here is derived from an EMBL/GenBank/DDBJ whole genome shotgun (WGS) entry which is preliminary data.</text>
</comment>
<sequence length="115" mass="13177">MVATLLQQFLRVRISVSNAQINFGVLNPARVRGSLPLHINVDPISGGVLECMNFVFFPTFSLNPFSLDIKVAGPMRRMPEQFDEFAKIWGKSHEEQNKNDVYKTQKRAYYEIKGE</sequence>
<proteinExistence type="predicted"/>
<evidence type="ECO:0000313" key="2">
    <source>
        <dbReference type="Proteomes" id="UP000499080"/>
    </source>
</evidence>
<name>A0A4Y2RTR9_ARAVE</name>
<organism evidence="1 2">
    <name type="scientific">Araneus ventricosus</name>
    <name type="common">Orbweaver spider</name>
    <name type="synonym">Epeira ventricosa</name>
    <dbReference type="NCBI Taxonomy" id="182803"/>
    <lineage>
        <taxon>Eukaryota</taxon>
        <taxon>Metazoa</taxon>
        <taxon>Ecdysozoa</taxon>
        <taxon>Arthropoda</taxon>
        <taxon>Chelicerata</taxon>
        <taxon>Arachnida</taxon>
        <taxon>Araneae</taxon>
        <taxon>Araneomorphae</taxon>
        <taxon>Entelegynae</taxon>
        <taxon>Araneoidea</taxon>
        <taxon>Araneidae</taxon>
        <taxon>Araneus</taxon>
    </lineage>
</organism>
<reference evidence="1 2" key="1">
    <citation type="journal article" date="2019" name="Sci. Rep.">
        <title>Orb-weaving spider Araneus ventricosus genome elucidates the spidroin gene catalogue.</title>
        <authorList>
            <person name="Kono N."/>
            <person name="Nakamura H."/>
            <person name="Ohtoshi R."/>
            <person name="Moran D.A.P."/>
            <person name="Shinohara A."/>
            <person name="Yoshida Y."/>
            <person name="Fujiwara M."/>
            <person name="Mori M."/>
            <person name="Tomita M."/>
            <person name="Arakawa K."/>
        </authorList>
    </citation>
    <scope>NUCLEOTIDE SEQUENCE [LARGE SCALE GENOMIC DNA]</scope>
</reference>